<dbReference type="InterPro" id="IPR007627">
    <property type="entry name" value="RNA_pol_sigma70_r2"/>
</dbReference>
<dbReference type="SUPFAM" id="SSF88946">
    <property type="entry name" value="Sigma2 domain of RNA polymerase sigma factors"/>
    <property type="match status" value="1"/>
</dbReference>
<sequence>MRHHLRECTRGGPGLDCPLPEFQSGSLSLSIFPFRPSAQKRFQRLVQPHLEGLYAFAYRLTGNRQDAEDLVQDVVVKLYPRLSELEGVEQLRPWLNRVLYRHFIDTVRRRGRRADRPASELMDSESQADWFDSLESDDEAPERVLDREKLGPMLDQALAQLSPDQRTLLLLHDVDGWRQEDVAEVLGVAVGTVKSRLHRCRAALRKYLQHSMEPEAGTRRLEE</sequence>
<dbReference type="Pfam" id="PF04542">
    <property type="entry name" value="Sigma70_r2"/>
    <property type="match status" value="1"/>
</dbReference>
<evidence type="ECO:0000256" key="4">
    <source>
        <dbReference type="ARBA" id="ARBA00023163"/>
    </source>
</evidence>
<dbReference type="NCBIfam" id="TIGR02937">
    <property type="entry name" value="sigma70-ECF"/>
    <property type="match status" value="1"/>
</dbReference>
<evidence type="ECO:0000256" key="1">
    <source>
        <dbReference type="ARBA" id="ARBA00010641"/>
    </source>
</evidence>
<evidence type="ECO:0000256" key="3">
    <source>
        <dbReference type="ARBA" id="ARBA00023082"/>
    </source>
</evidence>
<dbReference type="Proteomes" id="UP000664344">
    <property type="component" value="Unassembled WGS sequence"/>
</dbReference>
<dbReference type="PANTHER" id="PTHR43133:SF25">
    <property type="entry name" value="RNA POLYMERASE SIGMA FACTOR RFAY-RELATED"/>
    <property type="match status" value="1"/>
</dbReference>
<dbReference type="InterPro" id="IPR039425">
    <property type="entry name" value="RNA_pol_sigma-70-like"/>
</dbReference>
<comment type="caution">
    <text evidence="7">The sequence shown here is derived from an EMBL/GenBank/DDBJ whole genome shotgun (WGS) entry which is preliminary data.</text>
</comment>
<dbReference type="CDD" id="cd06171">
    <property type="entry name" value="Sigma70_r4"/>
    <property type="match status" value="1"/>
</dbReference>
<dbReference type="Gene3D" id="1.10.1740.10">
    <property type="match status" value="1"/>
</dbReference>
<keyword evidence="8" id="KW-1185">Reference proteome</keyword>
<dbReference type="Pfam" id="PF08281">
    <property type="entry name" value="Sigma70_r4_2"/>
    <property type="match status" value="1"/>
</dbReference>
<keyword evidence="2" id="KW-0805">Transcription regulation</keyword>
<evidence type="ECO:0000259" key="5">
    <source>
        <dbReference type="Pfam" id="PF04542"/>
    </source>
</evidence>
<dbReference type="InterPro" id="IPR014284">
    <property type="entry name" value="RNA_pol_sigma-70_dom"/>
</dbReference>
<dbReference type="SUPFAM" id="SSF88659">
    <property type="entry name" value="Sigma3 and sigma4 domains of RNA polymerase sigma factors"/>
    <property type="match status" value="1"/>
</dbReference>
<keyword evidence="4" id="KW-0804">Transcription</keyword>
<feature type="domain" description="RNA polymerase sigma-70 region 2" evidence="5">
    <location>
        <begin position="45"/>
        <end position="113"/>
    </location>
</feature>
<protein>
    <submittedName>
        <fullName evidence="7">RNA polymerase sigma factor</fullName>
    </submittedName>
</protein>
<organism evidence="7 8">
    <name type="scientific">Marinobacter daepoensis</name>
    <dbReference type="NCBI Taxonomy" id="262077"/>
    <lineage>
        <taxon>Bacteria</taxon>
        <taxon>Pseudomonadati</taxon>
        <taxon>Pseudomonadota</taxon>
        <taxon>Gammaproteobacteria</taxon>
        <taxon>Pseudomonadales</taxon>
        <taxon>Marinobacteraceae</taxon>
        <taxon>Marinobacter</taxon>
    </lineage>
</organism>
<name>A0ABS3BA40_9GAMM</name>
<reference evidence="7 8" key="1">
    <citation type="submission" date="2021-02" db="EMBL/GenBank/DDBJ databases">
        <title>PHA producing bacteria isolated from coastal sediment in Guangdong, Shenzhen.</title>
        <authorList>
            <person name="Zheng W."/>
            <person name="Yu S."/>
            <person name="Huang Y."/>
        </authorList>
    </citation>
    <scope>NUCLEOTIDE SEQUENCE [LARGE SCALE GENOMIC DNA]</scope>
    <source>
        <strain evidence="7 8">TN21-5</strain>
    </source>
</reference>
<evidence type="ECO:0000259" key="6">
    <source>
        <dbReference type="Pfam" id="PF08281"/>
    </source>
</evidence>
<dbReference type="PANTHER" id="PTHR43133">
    <property type="entry name" value="RNA POLYMERASE ECF-TYPE SIGMA FACTO"/>
    <property type="match status" value="1"/>
</dbReference>
<evidence type="ECO:0000313" key="8">
    <source>
        <dbReference type="Proteomes" id="UP000664344"/>
    </source>
</evidence>
<feature type="domain" description="RNA polymerase sigma factor 70 region 4 type 2" evidence="6">
    <location>
        <begin position="154"/>
        <end position="204"/>
    </location>
</feature>
<evidence type="ECO:0000313" key="7">
    <source>
        <dbReference type="EMBL" id="MBN7768461.1"/>
    </source>
</evidence>
<evidence type="ECO:0000256" key="2">
    <source>
        <dbReference type="ARBA" id="ARBA00023015"/>
    </source>
</evidence>
<keyword evidence="3" id="KW-0731">Sigma factor</keyword>
<dbReference type="InterPro" id="IPR013325">
    <property type="entry name" value="RNA_pol_sigma_r2"/>
</dbReference>
<dbReference type="Gene3D" id="1.10.10.10">
    <property type="entry name" value="Winged helix-like DNA-binding domain superfamily/Winged helix DNA-binding domain"/>
    <property type="match status" value="1"/>
</dbReference>
<comment type="similarity">
    <text evidence="1">Belongs to the sigma-70 factor family. ECF subfamily.</text>
</comment>
<dbReference type="InterPro" id="IPR036388">
    <property type="entry name" value="WH-like_DNA-bd_sf"/>
</dbReference>
<dbReference type="InterPro" id="IPR013324">
    <property type="entry name" value="RNA_pol_sigma_r3/r4-like"/>
</dbReference>
<proteinExistence type="inferred from homology"/>
<gene>
    <name evidence="7" type="ORF">JYP53_00925</name>
</gene>
<accession>A0ABS3BA40</accession>
<dbReference type="EMBL" id="JAFKDB010000007">
    <property type="protein sequence ID" value="MBN7768461.1"/>
    <property type="molecule type" value="Genomic_DNA"/>
</dbReference>
<dbReference type="InterPro" id="IPR013249">
    <property type="entry name" value="RNA_pol_sigma70_r4_t2"/>
</dbReference>